<feature type="compositionally biased region" description="Low complexity" evidence="1">
    <location>
        <begin position="1249"/>
        <end position="1261"/>
    </location>
</feature>
<dbReference type="GO" id="GO:0006260">
    <property type="term" value="P:DNA replication"/>
    <property type="evidence" value="ECO:0007669"/>
    <property type="project" value="InterPro"/>
</dbReference>
<feature type="region of interest" description="Disordered" evidence="1">
    <location>
        <begin position="269"/>
        <end position="327"/>
    </location>
</feature>
<dbReference type="GO" id="GO:0007095">
    <property type="term" value="P:mitotic G2 DNA damage checkpoint signaling"/>
    <property type="evidence" value="ECO:0007669"/>
    <property type="project" value="TreeGrafter"/>
</dbReference>
<dbReference type="Pfam" id="PF21855">
    <property type="entry name" value="Treslin_STD"/>
    <property type="match status" value="2"/>
</dbReference>
<feature type="compositionally biased region" description="Polar residues" evidence="1">
    <location>
        <begin position="1510"/>
        <end position="1522"/>
    </location>
</feature>
<reference evidence="4" key="1">
    <citation type="submission" date="2022-11" db="UniProtKB">
        <authorList>
            <consortium name="EnsemblMetazoa"/>
        </authorList>
    </citation>
    <scope>IDENTIFICATION</scope>
</reference>
<feature type="region of interest" description="Disordered" evidence="1">
    <location>
        <begin position="1371"/>
        <end position="1478"/>
    </location>
</feature>
<feature type="compositionally biased region" description="Polar residues" evidence="1">
    <location>
        <begin position="999"/>
        <end position="1033"/>
    </location>
</feature>
<protein>
    <recommendedName>
        <fullName evidence="6">Treslin</fullName>
    </recommendedName>
</protein>
<dbReference type="Proteomes" id="UP000887568">
    <property type="component" value="Unplaced"/>
</dbReference>
<keyword evidence="5" id="KW-1185">Reference proteome</keyword>
<feature type="compositionally biased region" description="Polar residues" evidence="1">
    <location>
        <begin position="1549"/>
        <end position="1559"/>
    </location>
</feature>
<proteinExistence type="predicted"/>
<dbReference type="GO" id="GO:0003682">
    <property type="term" value="F:chromatin binding"/>
    <property type="evidence" value="ECO:0007669"/>
    <property type="project" value="TreeGrafter"/>
</dbReference>
<feature type="region of interest" description="Disordered" evidence="1">
    <location>
        <begin position="1169"/>
        <end position="1352"/>
    </location>
</feature>
<feature type="compositionally biased region" description="Low complexity" evidence="1">
    <location>
        <begin position="1835"/>
        <end position="1869"/>
    </location>
</feature>
<feature type="compositionally biased region" description="Low complexity" evidence="1">
    <location>
        <begin position="620"/>
        <end position="630"/>
    </location>
</feature>
<feature type="compositionally biased region" description="Low complexity" evidence="1">
    <location>
        <begin position="1539"/>
        <end position="1548"/>
    </location>
</feature>
<feature type="compositionally biased region" description="Polar residues" evidence="1">
    <location>
        <begin position="1670"/>
        <end position="1688"/>
    </location>
</feature>
<dbReference type="PANTHER" id="PTHR21556">
    <property type="entry name" value="TRESLIN"/>
    <property type="match status" value="1"/>
</dbReference>
<feature type="region of interest" description="Disordered" evidence="1">
    <location>
        <begin position="897"/>
        <end position="931"/>
    </location>
</feature>
<dbReference type="RefSeq" id="XP_038078627.1">
    <property type="nucleotide sequence ID" value="XM_038222699.1"/>
</dbReference>
<feature type="region of interest" description="Disordered" evidence="1">
    <location>
        <begin position="999"/>
        <end position="1115"/>
    </location>
</feature>
<evidence type="ECO:0008006" key="6">
    <source>
        <dbReference type="Google" id="ProtNLM"/>
    </source>
</evidence>
<feature type="compositionally biased region" description="Polar residues" evidence="1">
    <location>
        <begin position="1274"/>
        <end position="1290"/>
    </location>
</feature>
<dbReference type="InterPro" id="IPR053919">
    <property type="entry name" value="Treslin_N"/>
</dbReference>
<dbReference type="OMA" id="LYWMEKL"/>
<dbReference type="Pfam" id="PF21854">
    <property type="entry name" value="Treslin_N"/>
    <property type="match status" value="1"/>
</dbReference>
<feature type="region of interest" description="Disordered" evidence="1">
    <location>
        <begin position="1664"/>
        <end position="1699"/>
    </location>
</feature>
<feature type="region of interest" description="Disordered" evidence="1">
    <location>
        <begin position="557"/>
        <end position="632"/>
    </location>
</feature>
<feature type="region of interest" description="Disordered" evidence="1">
    <location>
        <begin position="1492"/>
        <end position="1638"/>
    </location>
</feature>
<feature type="domain" description="Treslin STD" evidence="3">
    <location>
        <begin position="799"/>
        <end position="897"/>
    </location>
</feature>
<feature type="region of interest" description="Disordered" evidence="1">
    <location>
        <begin position="762"/>
        <end position="787"/>
    </location>
</feature>
<accession>A0A914BSY8</accession>
<dbReference type="GO" id="GO:0030174">
    <property type="term" value="P:regulation of DNA-templated DNA replication initiation"/>
    <property type="evidence" value="ECO:0007669"/>
    <property type="project" value="TreeGrafter"/>
</dbReference>
<feature type="domain" description="Treslin N-terminal" evidence="2">
    <location>
        <begin position="35"/>
        <end position="207"/>
    </location>
</feature>
<dbReference type="PANTHER" id="PTHR21556:SF2">
    <property type="entry name" value="TRESLIN"/>
    <property type="match status" value="1"/>
</dbReference>
<dbReference type="InterPro" id="IPR026153">
    <property type="entry name" value="Treslin"/>
</dbReference>
<evidence type="ECO:0000313" key="5">
    <source>
        <dbReference type="Proteomes" id="UP000887568"/>
    </source>
</evidence>
<feature type="compositionally biased region" description="Polar residues" evidence="1">
    <location>
        <begin position="1394"/>
        <end position="1408"/>
    </location>
</feature>
<evidence type="ECO:0000259" key="2">
    <source>
        <dbReference type="Pfam" id="PF21854"/>
    </source>
</evidence>
<feature type="compositionally biased region" description="Polar residues" evidence="1">
    <location>
        <begin position="1450"/>
        <end position="1461"/>
    </location>
</feature>
<feature type="region of interest" description="Disordered" evidence="1">
    <location>
        <begin position="1721"/>
        <end position="1759"/>
    </location>
</feature>
<evidence type="ECO:0000313" key="4">
    <source>
        <dbReference type="EnsemblMetazoa" id="XP_038078627.1"/>
    </source>
</evidence>
<feature type="region of interest" description="Disordered" evidence="1">
    <location>
        <begin position="1817"/>
        <end position="1869"/>
    </location>
</feature>
<organism evidence="4 5">
    <name type="scientific">Patiria miniata</name>
    <name type="common">Bat star</name>
    <name type="synonym">Asterina miniata</name>
    <dbReference type="NCBI Taxonomy" id="46514"/>
    <lineage>
        <taxon>Eukaryota</taxon>
        <taxon>Metazoa</taxon>
        <taxon>Echinodermata</taxon>
        <taxon>Eleutherozoa</taxon>
        <taxon>Asterozoa</taxon>
        <taxon>Asteroidea</taxon>
        <taxon>Valvatacea</taxon>
        <taxon>Valvatida</taxon>
        <taxon>Asterinidae</taxon>
        <taxon>Patiria</taxon>
    </lineage>
</organism>
<feature type="compositionally biased region" description="Low complexity" evidence="1">
    <location>
        <begin position="1432"/>
        <end position="1444"/>
    </location>
</feature>
<name>A0A914BSY8_PATMI</name>
<sequence length="1869" mass="203623">MATEDRHFKVAFLIDARRRITPTDKPIEVDTFSRGVRLCVLKLLSYFTHVRDDSQRAIANLRWGFKVFHSYDYPPCKRDYLKQLSLKNFQDFEDQLSGDLEGLALSVRGKRAPKTPQVLTATSLRQALDDVIHDFQWDGPDVCSPVKRSAAPSPRKASRSQGSNLLSKCVFLMMPCPVSRSGLEEFCDFGPDDPLPRTSEFLEMILPASGSQQIFQDQKIALFWIDTSPWIATEKRDQDGLSVVAPAMQELGGCVIPIHALVSQTEHITTSLKSEHPINRPSETPGSKAVQEENDSSSSLVVSSLGTGKLHSGQCPSKPKDRRKTCSEGCIQDNKSGSSSFLPFSAVVDHYVNSEKTVTSGRGSYVNLKLSAVTDGQATDLCCLELNHLTGRPLTPAEAKCASPLNKTASSPKDPPTDLTITATNWCRTFSVTNLDAKSEVTSPVETVGSPSTRTPRKCGAENQAVVKAKLSIGTVPISQYQDNAVYTCTGLALDATSAEGNTDVRLSSWFKEAMVSLSRQRKALLVDMPHPETGTPVMAVLEPLTATTASLRMLKSWPLPGQSTTNHRDEASRARRASSRRRSGTEDAGTRIRRIAEECVRRRSGMEKTLRNTQGGQQSPHPTSSPSSPCEMVSFRPHLLEPWFSYCPSGGASARLIDKLQSVPLYDKPPGPTNPTLPSQLLQQLGERYSRQPGTVSSQNIDMKVTGQADIKAETQARQSAAGLEGQVRQSPRLKKRKSTMNVGFRTERIMSNSRLIQTTKEPSPVKKNQKENRVPGNTRNKTSTFKCPTFESEQDVIDCIQAAYEKEVTEGSCAMDFVQFTTSIVLSYMKSGCTEAAENDPVTGARDLLTSCLLVSSNQLRDKYQSQTDEASKLLRVQEIELQVLLRLEMEAMSPTAVTPGKGGDGKGDEEKQERGGDSSAEEEGAELPENVQKLVDEIVKLLRAIPFLADPNRLTSFLAETLLQNYAESLPHVLRAIYDDLMQPVPSILLSPSSDVTLSSVKTQPPPSYRSSSHGSFAEPSVSSTRTQRSLVRHPSLADMGSKRVIPVPSRNVAKKKDKSKPKDKEGKEKSKLKESKEEGASSAKTVRRNLFMGGAKHSPRKGGSSKLQRRQSVAVMQNIHGTRKSPRRRTPQKTKAPLVLKTKVVKETPGKKQVLQAMLKKQERARRISASSGDAVVPPTPMRVIEESPLKPVQELNVRRSPRIKPHKPGDRRSFYSTSSITDLKRARDLGSRIAGKVTPPPSNKPLKPSSRKSLLSEICSPGSMPGISVKTSESPSRNTRSQVGRTPSKDPPGKVDPVGISPDGIGQKDDMVFKTPTRAPRRINFKSPPKHTTAVIDSSSGAPSESVIPIKDCGQVGAATQVPVVAGKLSNGDQVNSPSRRGLSPSSRATRQSGCRALSSPTRTEAGLPLPAVKIPSPSPTPKRQGSLTTALSMTATAMKEPSEHSTSPKQSQTDGENVVTPGRRSQRLLKSPAACISKQAEIYDKLTQPPVIIDTVDAKDKSFRSSLTTQDNSLQLPRSRKRTLADRSPSPNPTSVVSTPSPQKSTKSVTPSSLQKWQRRKKLRRDSPEKSNSPIFPKVTPPSAKGKSRTATPSPPKSPKFGRVTPYSEKRKRAPNLRTSAKKENLESVVPEESLGKARQYKLGKVCKANVNLLTLMTDEDDTNVSQMQTRSQSRESANSEGTAKDLTEPLAEPQVEAYTFLDTHLDDSDDDIDFPRIISPLRPKAGATSSDKVSPNGVGKHAAASRSPEMSARSSASVFLSEDEASISTDDVFLLSSPSRAKRKLITTPLTTGGLFELINSPMLASVNKTEKSGSRVSFIQPRKGGRQLYPSGSQSSLGSPGHTMARRSSSLGLKRLSSDSP</sequence>
<dbReference type="GO" id="GO:0005634">
    <property type="term" value="C:nucleus"/>
    <property type="evidence" value="ECO:0007669"/>
    <property type="project" value="InterPro"/>
</dbReference>
<feature type="domain" description="Treslin STD" evidence="3">
    <location>
        <begin position="931"/>
        <end position="984"/>
    </location>
</feature>
<dbReference type="GO" id="GO:0010212">
    <property type="term" value="P:response to ionizing radiation"/>
    <property type="evidence" value="ECO:0007669"/>
    <property type="project" value="InterPro"/>
</dbReference>
<feature type="compositionally biased region" description="Low complexity" evidence="1">
    <location>
        <begin position="1382"/>
        <end position="1393"/>
    </location>
</feature>
<dbReference type="GeneID" id="119745972"/>
<dbReference type="GO" id="GO:0033314">
    <property type="term" value="P:mitotic DNA replication checkpoint signaling"/>
    <property type="evidence" value="ECO:0007669"/>
    <property type="project" value="InterPro"/>
</dbReference>
<feature type="compositionally biased region" description="Low complexity" evidence="1">
    <location>
        <begin position="296"/>
        <end position="305"/>
    </location>
</feature>
<feature type="compositionally biased region" description="Basic and acidic residues" evidence="1">
    <location>
        <begin position="906"/>
        <end position="919"/>
    </location>
</feature>
<evidence type="ECO:0000256" key="1">
    <source>
        <dbReference type="SAM" id="MobiDB-lite"/>
    </source>
</evidence>
<feature type="compositionally biased region" description="Basic and acidic residues" evidence="1">
    <location>
        <begin position="1064"/>
        <end position="1083"/>
    </location>
</feature>
<dbReference type="InterPro" id="IPR053920">
    <property type="entry name" value="Treslin_STD"/>
</dbReference>
<evidence type="ECO:0000259" key="3">
    <source>
        <dbReference type="Pfam" id="PF21855"/>
    </source>
</evidence>
<dbReference type="OrthoDB" id="5812172at2759"/>
<feature type="compositionally biased region" description="Polar residues" evidence="1">
    <location>
        <begin position="777"/>
        <end position="787"/>
    </location>
</feature>
<dbReference type="EnsemblMetazoa" id="XM_038222699.1">
    <property type="protein sequence ID" value="XP_038078627.1"/>
    <property type="gene ID" value="LOC119745972"/>
</dbReference>
<feature type="compositionally biased region" description="Basic and acidic residues" evidence="1">
    <location>
        <begin position="584"/>
        <end position="611"/>
    </location>
</feature>